<feature type="transmembrane region" description="Helical" evidence="1">
    <location>
        <begin position="114"/>
        <end position="137"/>
    </location>
</feature>
<feature type="transmembrane region" description="Helical" evidence="1">
    <location>
        <begin position="66"/>
        <end position="89"/>
    </location>
</feature>
<evidence type="ECO:0000256" key="1">
    <source>
        <dbReference type="SAM" id="Phobius"/>
    </source>
</evidence>
<organism evidence="2 3">
    <name type="scientific">Prorocentrum cordatum</name>
    <dbReference type="NCBI Taxonomy" id="2364126"/>
    <lineage>
        <taxon>Eukaryota</taxon>
        <taxon>Sar</taxon>
        <taxon>Alveolata</taxon>
        <taxon>Dinophyceae</taxon>
        <taxon>Prorocentrales</taxon>
        <taxon>Prorocentraceae</taxon>
        <taxon>Prorocentrum</taxon>
    </lineage>
</organism>
<reference evidence="2" key="1">
    <citation type="submission" date="2023-10" db="EMBL/GenBank/DDBJ databases">
        <authorList>
            <person name="Chen Y."/>
            <person name="Shah S."/>
            <person name="Dougan E. K."/>
            <person name="Thang M."/>
            <person name="Chan C."/>
        </authorList>
    </citation>
    <scope>NUCLEOTIDE SEQUENCE [LARGE SCALE GENOMIC DNA]</scope>
</reference>
<keyword evidence="1" id="KW-0472">Membrane</keyword>
<dbReference type="EMBL" id="CAUYUJ010018915">
    <property type="protein sequence ID" value="CAK0887253.1"/>
    <property type="molecule type" value="Genomic_DNA"/>
</dbReference>
<proteinExistence type="predicted"/>
<evidence type="ECO:0000313" key="2">
    <source>
        <dbReference type="EMBL" id="CAK0887253.1"/>
    </source>
</evidence>
<comment type="caution">
    <text evidence="2">The sequence shown here is derived from an EMBL/GenBank/DDBJ whole genome shotgun (WGS) entry which is preliminary data.</text>
</comment>
<evidence type="ECO:0000313" key="3">
    <source>
        <dbReference type="Proteomes" id="UP001189429"/>
    </source>
</evidence>
<protein>
    <submittedName>
        <fullName evidence="2">Uncharacterized protein</fullName>
    </submittedName>
</protein>
<keyword evidence="1" id="KW-0812">Transmembrane</keyword>
<dbReference type="Proteomes" id="UP001189429">
    <property type="component" value="Unassembled WGS sequence"/>
</dbReference>
<accession>A0ABN9WMP9</accession>
<keyword evidence="3" id="KW-1185">Reference proteome</keyword>
<keyword evidence="1" id="KW-1133">Transmembrane helix</keyword>
<gene>
    <name evidence="2" type="ORF">PCOR1329_LOCUS68365</name>
</gene>
<sequence>MWSTTDDVEARLVVPPISRTMVSTVDKFGVGLKTLISAWSFRITALKEGLYPVLQHIREVLTWKKCAWTLGIVLYFSLRLVMGIIHKFFRHSPHLRVSSVAMVENIIRLTLDNAVSAIFVFMMSRFAVQFGWLRFVARISEHFWRKRFAPEGWAFAKFD</sequence>
<name>A0ABN9WMP9_9DINO</name>